<dbReference type="PANTHER" id="PTHR34685:SF2">
    <property type="entry name" value="RED CHLOROPHYLL CATABOLITE REDUCTASE, CHLOROPLASTIC"/>
    <property type="match status" value="1"/>
</dbReference>
<dbReference type="InterPro" id="IPR009439">
    <property type="entry name" value="RCC_reductase"/>
</dbReference>
<protein>
    <recommendedName>
        <fullName evidence="3">Red chlorophyll catabolite reductase</fullName>
    </recommendedName>
</protein>
<proteinExistence type="predicted"/>
<dbReference type="Pfam" id="PF06405">
    <property type="entry name" value="RCC_reductase"/>
    <property type="match status" value="1"/>
</dbReference>
<dbReference type="Gene3D" id="3.40.1500.20">
    <property type="match status" value="1"/>
</dbReference>
<name>A0A5C9A6F2_9GAMM</name>
<dbReference type="EMBL" id="VRZA01000001">
    <property type="protein sequence ID" value="TXS96418.1"/>
    <property type="molecule type" value="Genomic_DNA"/>
</dbReference>
<evidence type="ECO:0000313" key="1">
    <source>
        <dbReference type="EMBL" id="TXS96418.1"/>
    </source>
</evidence>
<evidence type="ECO:0000313" key="2">
    <source>
        <dbReference type="Proteomes" id="UP000321039"/>
    </source>
</evidence>
<accession>A0A5C9A6F2</accession>
<dbReference type="GO" id="GO:0051743">
    <property type="term" value="F:red chlorophyll catabolite reductase activity"/>
    <property type="evidence" value="ECO:0007669"/>
    <property type="project" value="InterPro"/>
</dbReference>
<dbReference type="PANTHER" id="PTHR34685">
    <property type="entry name" value="RED CHLOROPHYLL CATABOLITE REDUCTASE, CHLOROPLASTIC"/>
    <property type="match status" value="1"/>
</dbReference>
<dbReference type="Proteomes" id="UP000321039">
    <property type="component" value="Unassembled WGS sequence"/>
</dbReference>
<dbReference type="AlphaFoldDB" id="A0A5C9A6F2"/>
<organism evidence="1 2">
    <name type="scientific">Parahaliea maris</name>
    <dbReference type="NCBI Taxonomy" id="2716870"/>
    <lineage>
        <taxon>Bacteria</taxon>
        <taxon>Pseudomonadati</taxon>
        <taxon>Pseudomonadota</taxon>
        <taxon>Gammaproteobacteria</taxon>
        <taxon>Cellvibrionales</taxon>
        <taxon>Halieaceae</taxon>
        <taxon>Parahaliea</taxon>
    </lineage>
</organism>
<reference evidence="1 2" key="1">
    <citation type="submission" date="2019-08" db="EMBL/GenBank/DDBJ databases">
        <title>Parahaliea maris sp. nov., isolated from the surface seawater.</title>
        <authorList>
            <person name="Liu Y."/>
        </authorList>
    </citation>
    <scope>NUCLEOTIDE SEQUENCE [LARGE SCALE GENOMIC DNA]</scope>
    <source>
        <strain evidence="1 2">HSLHS9</strain>
    </source>
</reference>
<gene>
    <name evidence="1" type="ORF">FV139_02710</name>
</gene>
<keyword evidence="2" id="KW-1185">Reference proteome</keyword>
<sequence>MSSGFNSRSDQEFSVQANPDTKTIDQFLAENPDVDVSRAWERSWGILTDIKARIAGRFPGLSLHPSCAGREYYTSPTGEFEGSYQAWSGPGVEWLVSSWLGNRKASILDMNATAFLDQQTDVPHFIMVFGTIPRLFFYFDLVPRRDIRTDRDYLERYYGGAANEDFLSLRGHPNFQWSVSHGTYMRALLSPSAQSLSAELTDGNIDILEDYAYRYLERWLGWLDNASPVPEHERASLQQYDHTVRRLGYELDPMNKLAEQVFGADEVDRMIQLRMGAQQMAAVGG</sequence>
<evidence type="ECO:0008006" key="3">
    <source>
        <dbReference type="Google" id="ProtNLM"/>
    </source>
</evidence>
<comment type="caution">
    <text evidence="1">The sequence shown here is derived from an EMBL/GenBank/DDBJ whole genome shotgun (WGS) entry which is preliminary data.</text>
</comment>